<accession>A0AAN7VGR3</accession>
<reference evidence="3 4" key="1">
    <citation type="journal article" date="2024" name="Insects">
        <title>An Improved Chromosome-Level Genome Assembly of the Firefly Pyrocoelia pectoralis.</title>
        <authorList>
            <person name="Fu X."/>
            <person name="Meyer-Rochow V.B."/>
            <person name="Ballantyne L."/>
            <person name="Zhu X."/>
        </authorList>
    </citation>
    <scope>NUCLEOTIDE SEQUENCE [LARGE SCALE GENOMIC DNA]</scope>
    <source>
        <strain evidence="3">XCY_ONT2</strain>
    </source>
</reference>
<dbReference type="Proteomes" id="UP001329430">
    <property type="component" value="Chromosome 2"/>
</dbReference>
<feature type="transmembrane region" description="Helical" evidence="2">
    <location>
        <begin position="191"/>
        <end position="208"/>
    </location>
</feature>
<organism evidence="3 4">
    <name type="scientific">Pyrocoelia pectoralis</name>
    <dbReference type="NCBI Taxonomy" id="417401"/>
    <lineage>
        <taxon>Eukaryota</taxon>
        <taxon>Metazoa</taxon>
        <taxon>Ecdysozoa</taxon>
        <taxon>Arthropoda</taxon>
        <taxon>Hexapoda</taxon>
        <taxon>Insecta</taxon>
        <taxon>Pterygota</taxon>
        <taxon>Neoptera</taxon>
        <taxon>Endopterygota</taxon>
        <taxon>Coleoptera</taxon>
        <taxon>Polyphaga</taxon>
        <taxon>Elateriformia</taxon>
        <taxon>Elateroidea</taxon>
        <taxon>Lampyridae</taxon>
        <taxon>Lampyrinae</taxon>
        <taxon>Pyrocoelia</taxon>
    </lineage>
</organism>
<keyword evidence="2" id="KW-0472">Membrane</keyword>
<comment type="caution">
    <text evidence="3">The sequence shown here is derived from an EMBL/GenBank/DDBJ whole genome shotgun (WGS) entry which is preliminary data.</text>
</comment>
<dbReference type="InterPro" id="IPR031934">
    <property type="entry name" value="DUF4769"/>
</dbReference>
<evidence type="ECO:0000256" key="2">
    <source>
        <dbReference type="SAM" id="Phobius"/>
    </source>
</evidence>
<feature type="region of interest" description="Disordered" evidence="1">
    <location>
        <begin position="81"/>
        <end position="105"/>
    </location>
</feature>
<sequence length="226" mass="26300">MGDLLKTWNMENLIDHLIAQNVFVPVLRVIKRHHIERLLKNFDMGTQIMFEHNLEMWRHNIGLPLMVNHCEASRSCTSFSNLSSSSGSHLISGSRESTPPRSPTRVIPYQKSTSVAPDEYIPLATILNDNHKGLMLTEFYTKFNKFQEEQRIVLVGLVAGYYDEKSVQMSLASSYRLEQEILEQRFPNEKLVFLLSVKVVTILTSIYFRNFIVWERKENYIINFVT</sequence>
<keyword evidence="4" id="KW-1185">Reference proteome</keyword>
<dbReference type="Pfam" id="PF15992">
    <property type="entry name" value="DUF4769"/>
    <property type="match status" value="2"/>
</dbReference>
<dbReference type="AlphaFoldDB" id="A0AAN7VGR3"/>
<evidence type="ECO:0000256" key="1">
    <source>
        <dbReference type="SAM" id="MobiDB-lite"/>
    </source>
</evidence>
<evidence type="ECO:0000313" key="3">
    <source>
        <dbReference type="EMBL" id="KAK5647940.1"/>
    </source>
</evidence>
<name>A0AAN7VGR3_9COLE</name>
<protein>
    <submittedName>
        <fullName evidence="3">Uncharacterized protein</fullName>
    </submittedName>
</protein>
<evidence type="ECO:0000313" key="4">
    <source>
        <dbReference type="Proteomes" id="UP001329430"/>
    </source>
</evidence>
<gene>
    <name evidence="3" type="ORF">RI129_002832</name>
</gene>
<proteinExistence type="predicted"/>
<feature type="compositionally biased region" description="Low complexity" evidence="1">
    <location>
        <begin position="81"/>
        <end position="97"/>
    </location>
</feature>
<keyword evidence="2" id="KW-1133">Transmembrane helix</keyword>
<dbReference type="EMBL" id="JAVRBK010000002">
    <property type="protein sequence ID" value="KAK5647940.1"/>
    <property type="molecule type" value="Genomic_DNA"/>
</dbReference>
<keyword evidence="2" id="KW-0812">Transmembrane</keyword>